<evidence type="ECO:0000313" key="8">
    <source>
        <dbReference type="EMBL" id="OLR54801.1"/>
    </source>
</evidence>
<dbReference type="OrthoDB" id="9796142at2"/>
<evidence type="ECO:0000256" key="5">
    <source>
        <dbReference type="ARBA" id="ARBA00023136"/>
    </source>
</evidence>
<evidence type="ECO:0000256" key="6">
    <source>
        <dbReference type="SAM" id="Phobius"/>
    </source>
</evidence>
<evidence type="ECO:0000256" key="2">
    <source>
        <dbReference type="ARBA" id="ARBA00022475"/>
    </source>
</evidence>
<feature type="transmembrane region" description="Helical" evidence="6">
    <location>
        <begin position="218"/>
        <end position="238"/>
    </location>
</feature>
<keyword evidence="4 6" id="KW-1133">Transmembrane helix</keyword>
<organism evidence="8 9">
    <name type="scientific">Hornefia porci</name>
    <dbReference type="NCBI Taxonomy" id="2652292"/>
    <lineage>
        <taxon>Bacteria</taxon>
        <taxon>Bacillati</taxon>
        <taxon>Bacillota</taxon>
        <taxon>Clostridia</taxon>
        <taxon>Peptostreptococcales</taxon>
        <taxon>Anaerovoracaceae</taxon>
        <taxon>Hornefia</taxon>
    </lineage>
</organism>
<dbReference type="PANTHER" id="PTHR35007:SF1">
    <property type="entry name" value="PILUS ASSEMBLY PROTEIN"/>
    <property type="match status" value="1"/>
</dbReference>
<dbReference type="InterPro" id="IPR018076">
    <property type="entry name" value="T2SS_GspF_dom"/>
</dbReference>
<evidence type="ECO:0000256" key="3">
    <source>
        <dbReference type="ARBA" id="ARBA00022692"/>
    </source>
</evidence>
<keyword evidence="9" id="KW-1185">Reference proteome</keyword>
<comment type="caution">
    <text evidence="8">The sequence shown here is derived from an EMBL/GenBank/DDBJ whole genome shotgun (WGS) entry which is preliminary data.</text>
</comment>
<proteinExistence type="predicted"/>
<evidence type="ECO:0000256" key="1">
    <source>
        <dbReference type="ARBA" id="ARBA00004651"/>
    </source>
</evidence>
<feature type="transmembrane region" description="Helical" evidence="6">
    <location>
        <begin position="187"/>
        <end position="206"/>
    </location>
</feature>
<accession>A0A1Q9JFB6</accession>
<dbReference type="PANTHER" id="PTHR35007">
    <property type="entry name" value="INTEGRAL MEMBRANE PROTEIN-RELATED"/>
    <property type="match status" value="1"/>
</dbReference>
<evidence type="ECO:0000313" key="9">
    <source>
        <dbReference type="Proteomes" id="UP000187404"/>
    </source>
</evidence>
<sequence length="246" mass="27859">MRYDGCELTGREKAGFWAGLLFCAAAVSVIFYNTLLPVPAAVLLYRPGKRRLEKVLCEKRRRTLRTEFCDFLHSVSASLATGRHMRDAMENARRELSGIYAPQDLIMKELDRMLRKMDRQGAAEPQVILELAERTGIEEIHEFAQAFLICRESGGDLVRAMTETARIIAEKTNIEGEIRRMSSQKRLEGQIITAMPVLVILFLRFSSSEYIAVMYETWAGRVLMSLALAVSAGAFCLIERMTKIEV</sequence>
<keyword evidence="3 6" id="KW-0812">Transmembrane</keyword>
<name>A0A1Q9JFB6_9FIRM</name>
<dbReference type="Pfam" id="PF00482">
    <property type="entry name" value="T2SSF"/>
    <property type="match status" value="1"/>
</dbReference>
<keyword evidence="2" id="KW-1003">Cell membrane</keyword>
<gene>
    <name evidence="8" type="ORF">BHK98_01100</name>
</gene>
<dbReference type="GO" id="GO:0005886">
    <property type="term" value="C:plasma membrane"/>
    <property type="evidence" value="ECO:0007669"/>
    <property type="project" value="UniProtKB-SubCell"/>
</dbReference>
<dbReference type="Proteomes" id="UP000187404">
    <property type="component" value="Unassembled WGS sequence"/>
</dbReference>
<dbReference type="AlphaFoldDB" id="A0A1Q9JFB6"/>
<feature type="transmembrane region" description="Helical" evidence="6">
    <location>
        <begin position="16"/>
        <end position="45"/>
    </location>
</feature>
<dbReference type="EMBL" id="MJIE01000001">
    <property type="protein sequence ID" value="OLR54801.1"/>
    <property type="molecule type" value="Genomic_DNA"/>
</dbReference>
<feature type="domain" description="Type II secretion system protein GspF" evidence="7">
    <location>
        <begin position="71"/>
        <end position="203"/>
    </location>
</feature>
<dbReference type="STRING" id="1261640.BHK98_01100"/>
<reference evidence="8 9" key="1">
    <citation type="journal article" date="2016" name="Appl. Environ. Microbiol.">
        <title>Function and Phylogeny of Bacterial Butyryl Coenzyme A:Acetate Transferases and Their Diversity in the Proximal Colon of Swine.</title>
        <authorList>
            <person name="Trachsel J."/>
            <person name="Bayles D.O."/>
            <person name="Looft T."/>
            <person name="Levine U.Y."/>
            <person name="Allen H.K."/>
        </authorList>
    </citation>
    <scope>NUCLEOTIDE SEQUENCE [LARGE SCALE GENOMIC DNA]</scope>
    <source>
        <strain evidence="8 9">68-3-10</strain>
    </source>
</reference>
<comment type="subcellular location">
    <subcellularLocation>
        <location evidence="1">Cell membrane</location>
        <topology evidence="1">Multi-pass membrane protein</topology>
    </subcellularLocation>
</comment>
<evidence type="ECO:0000259" key="7">
    <source>
        <dbReference type="Pfam" id="PF00482"/>
    </source>
</evidence>
<evidence type="ECO:0000256" key="4">
    <source>
        <dbReference type="ARBA" id="ARBA00022989"/>
    </source>
</evidence>
<keyword evidence="5 6" id="KW-0472">Membrane</keyword>
<dbReference type="RefSeq" id="WP_075711820.1">
    <property type="nucleotide sequence ID" value="NZ_MJIE01000001.1"/>
</dbReference>
<protein>
    <recommendedName>
        <fullName evidence="7">Type II secretion system protein GspF domain-containing protein</fullName>
    </recommendedName>
</protein>